<comment type="caution">
    <text evidence="1">The sequence shown here is derived from an EMBL/GenBank/DDBJ whole genome shotgun (WGS) entry which is preliminary data.</text>
</comment>
<accession>A0A834IVS9</accession>
<evidence type="ECO:0000313" key="2">
    <source>
        <dbReference type="Proteomes" id="UP000625711"/>
    </source>
</evidence>
<name>A0A834IVS9_RHYFE</name>
<dbReference type="Proteomes" id="UP000625711">
    <property type="component" value="Unassembled WGS sequence"/>
</dbReference>
<sequence>MFEQCHVPNTDFRVPGILPKKILLNICYFELIQLNETNLLDKEGVPASELTANYNKRSFMKPALIGFSRIHLFLTDFQKGGVSMFGCIYIYIY</sequence>
<proteinExistence type="predicted"/>
<dbReference type="AlphaFoldDB" id="A0A834IVS9"/>
<evidence type="ECO:0000313" key="1">
    <source>
        <dbReference type="EMBL" id="KAF7284828.1"/>
    </source>
</evidence>
<keyword evidence="2" id="KW-1185">Reference proteome</keyword>
<protein>
    <submittedName>
        <fullName evidence="1">Uncharacterized protein</fullName>
    </submittedName>
</protein>
<organism evidence="1 2">
    <name type="scientific">Rhynchophorus ferrugineus</name>
    <name type="common">Red palm weevil</name>
    <name type="synonym">Curculio ferrugineus</name>
    <dbReference type="NCBI Taxonomy" id="354439"/>
    <lineage>
        <taxon>Eukaryota</taxon>
        <taxon>Metazoa</taxon>
        <taxon>Ecdysozoa</taxon>
        <taxon>Arthropoda</taxon>
        <taxon>Hexapoda</taxon>
        <taxon>Insecta</taxon>
        <taxon>Pterygota</taxon>
        <taxon>Neoptera</taxon>
        <taxon>Endopterygota</taxon>
        <taxon>Coleoptera</taxon>
        <taxon>Polyphaga</taxon>
        <taxon>Cucujiformia</taxon>
        <taxon>Curculionidae</taxon>
        <taxon>Dryophthorinae</taxon>
        <taxon>Rhynchophorus</taxon>
    </lineage>
</organism>
<dbReference type="EMBL" id="JAACXV010000069">
    <property type="protein sequence ID" value="KAF7284828.1"/>
    <property type="molecule type" value="Genomic_DNA"/>
</dbReference>
<reference evidence="1" key="1">
    <citation type="submission" date="2020-08" db="EMBL/GenBank/DDBJ databases">
        <title>Genome sequencing and assembly of the red palm weevil Rhynchophorus ferrugineus.</title>
        <authorList>
            <person name="Dias G.B."/>
            <person name="Bergman C.M."/>
            <person name="Manee M."/>
        </authorList>
    </citation>
    <scope>NUCLEOTIDE SEQUENCE</scope>
    <source>
        <strain evidence="1">AA-2017</strain>
        <tissue evidence="1">Whole larva</tissue>
    </source>
</reference>
<gene>
    <name evidence="1" type="ORF">GWI33_021585</name>
</gene>